<dbReference type="InterPro" id="IPR021133">
    <property type="entry name" value="HEAT_type_2"/>
</dbReference>
<keyword evidence="2" id="KW-0479">Metal-binding</keyword>
<evidence type="ECO:0000259" key="6">
    <source>
        <dbReference type="Pfam" id="PF13359"/>
    </source>
</evidence>
<dbReference type="SUPFAM" id="SSF48371">
    <property type="entry name" value="ARM repeat"/>
    <property type="match status" value="1"/>
</dbReference>
<feature type="repeat" description="ARM" evidence="4">
    <location>
        <begin position="152"/>
        <end position="194"/>
    </location>
</feature>
<dbReference type="PROSITE" id="PS50077">
    <property type="entry name" value="HEAT_REPEAT"/>
    <property type="match status" value="2"/>
</dbReference>
<dbReference type="InterPro" id="IPR042856">
    <property type="entry name" value="RSP14"/>
</dbReference>
<dbReference type="InterPro" id="IPR027806">
    <property type="entry name" value="HARBI1_dom"/>
</dbReference>
<feature type="repeat" description="HEAT" evidence="3">
    <location>
        <begin position="153"/>
        <end position="191"/>
    </location>
</feature>
<dbReference type="PROSITE" id="PS50176">
    <property type="entry name" value="ARM_REPEAT"/>
    <property type="match status" value="1"/>
</dbReference>
<dbReference type="Pfam" id="PF00514">
    <property type="entry name" value="Arm"/>
    <property type="match status" value="1"/>
</dbReference>
<evidence type="ECO:0000256" key="3">
    <source>
        <dbReference type="PROSITE-ProRule" id="PRU00103"/>
    </source>
</evidence>
<dbReference type="Proteomes" id="UP001176940">
    <property type="component" value="Unassembled WGS sequence"/>
</dbReference>
<dbReference type="Pfam" id="PF13359">
    <property type="entry name" value="DDE_Tnp_4"/>
    <property type="match status" value="1"/>
</dbReference>
<feature type="domain" description="DDE Tnp4" evidence="6">
    <location>
        <begin position="413"/>
        <end position="578"/>
    </location>
</feature>
<dbReference type="PANTHER" id="PTHR15599:SF1">
    <property type="entry name" value="RADIAL SPOKE HEAD 14 HOMOLOG"/>
    <property type="match status" value="1"/>
</dbReference>
<evidence type="ECO:0000256" key="5">
    <source>
        <dbReference type="SAM" id="MobiDB-lite"/>
    </source>
</evidence>
<dbReference type="PANTHER" id="PTHR15599">
    <property type="entry name" value="RTDR1"/>
    <property type="match status" value="1"/>
</dbReference>
<evidence type="ECO:0000256" key="2">
    <source>
        <dbReference type="ARBA" id="ARBA00022723"/>
    </source>
</evidence>
<comment type="caution">
    <text evidence="7">The sequence shown here is derived from an EMBL/GenBank/DDBJ whole genome shotgun (WGS) entry which is preliminary data.</text>
</comment>
<organism evidence="7 8">
    <name type="scientific">Ranitomeya imitator</name>
    <name type="common">mimic poison frog</name>
    <dbReference type="NCBI Taxonomy" id="111125"/>
    <lineage>
        <taxon>Eukaryota</taxon>
        <taxon>Metazoa</taxon>
        <taxon>Chordata</taxon>
        <taxon>Craniata</taxon>
        <taxon>Vertebrata</taxon>
        <taxon>Euteleostomi</taxon>
        <taxon>Amphibia</taxon>
        <taxon>Batrachia</taxon>
        <taxon>Anura</taxon>
        <taxon>Neobatrachia</taxon>
        <taxon>Hyloidea</taxon>
        <taxon>Dendrobatidae</taxon>
        <taxon>Dendrobatinae</taxon>
        <taxon>Ranitomeya</taxon>
    </lineage>
</organism>
<evidence type="ECO:0000256" key="1">
    <source>
        <dbReference type="ARBA" id="ARBA00001968"/>
    </source>
</evidence>
<dbReference type="Gene3D" id="1.25.10.10">
    <property type="entry name" value="Leucine-rich Repeat Variant"/>
    <property type="match status" value="1"/>
</dbReference>
<feature type="repeat" description="HEAT" evidence="3">
    <location>
        <begin position="194"/>
        <end position="229"/>
    </location>
</feature>
<evidence type="ECO:0000256" key="4">
    <source>
        <dbReference type="PROSITE-ProRule" id="PRU00259"/>
    </source>
</evidence>
<dbReference type="EMBL" id="CAUEEQ010076466">
    <property type="protein sequence ID" value="CAJ0966726.1"/>
    <property type="molecule type" value="Genomic_DNA"/>
</dbReference>
<dbReference type="SMART" id="SM00185">
    <property type="entry name" value="ARM"/>
    <property type="match status" value="2"/>
</dbReference>
<evidence type="ECO:0000313" key="8">
    <source>
        <dbReference type="Proteomes" id="UP001176940"/>
    </source>
</evidence>
<feature type="region of interest" description="Disordered" evidence="5">
    <location>
        <begin position="68"/>
        <end position="133"/>
    </location>
</feature>
<evidence type="ECO:0000313" key="7">
    <source>
        <dbReference type="EMBL" id="CAJ0966726.1"/>
    </source>
</evidence>
<reference evidence="7" key="1">
    <citation type="submission" date="2023-07" db="EMBL/GenBank/DDBJ databases">
        <authorList>
            <person name="Stuckert A."/>
        </authorList>
    </citation>
    <scope>NUCLEOTIDE SEQUENCE</scope>
</reference>
<gene>
    <name evidence="7" type="ORF">RIMI_LOCUS21585827</name>
</gene>
<dbReference type="InterPro" id="IPR000225">
    <property type="entry name" value="Armadillo"/>
</dbReference>
<comment type="cofactor">
    <cofactor evidence="1">
        <name>a divalent metal cation</name>
        <dbReference type="ChEBI" id="CHEBI:60240"/>
    </cofactor>
</comment>
<dbReference type="InterPro" id="IPR016024">
    <property type="entry name" value="ARM-type_fold"/>
</dbReference>
<sequence length="637" mass="72562">MVRHVNDVLEKRGRGEKEGERYLSVVAAVPEARASFTSGDINKARPRAPSAPALQPRTFSWRHRIEADTDEDLGFPPSAPRLTEKLEAGPRKKNGGHHMPPPLTIVPPRSSPLHNRTIAPPPQDRRSPPYHRRNTQQHLVPLEGKESVCKAEVIPLLVQLLDDSDAEVRANVAGALMYITITTQGKYAALHSGAIPKMLALIEDNDSKVRLNCLKALTTLSETPEGRKLLLQDASLIQACTEDSSEAVSRAASIAIFLACAFAWEQDRNRQRWRRRQRRRFWRHPIIEVRESRGAYHTLYAELNANPEKFQDYTRMSQESFRDLLSRVQEAIRRQDIQLRRAIPPEERESLSSLHFQYRLGISTLSGIVVDTCRALWNVLHEEFIPVPTVDMWREISDKFLNVCDFPNCLVAVDGKHIRIIKPARTGSEFFNYKKYFSVVLMAIADAECRFIAVDIGDFGRGNDSQTFKSSDMGRRVYGNNFNFPPPQPLPNTQGLPLPFVMVGDEAFQMCENLLKPYSSRDLDHTRRIFNYRLTRARRTVECTFGILVAKWRILATAINLKVETVDEVVKACVVLHNYLIAKERPHIELDERVAHPLPDFQHHPMRSTAAVGLMRDQFAAYFVSDIGRVSWQDNVV</sequence>
<name>A0ABN9MLY2_9NEOB</name>
<keyword evidence="8" id="KW-1185">Reference proteome</keyword>
<accession>A0ABN9MLY2</accession>
<proteinExistence type="predicted"/>
<protein>
    <recommendedName>
        <fullName evidence="6">DDE Tnp4 domain-containing protein</fullName>
    </recommendedName>
</protein>
<dbReference type="InterPro" id="IPR011989">
    <property type="entry name" value="ARM-like"/>
</dbReference>